<sequence>MKPTQMDRLDFVSSIVLTIFGIAILVESLRMPRLENLKVNQFTVPGIVPGVLGLLLAVCGFAILVRSVKRGGWRLGITGQDTAAWVTSAPVQRSAATLGLTLLYALVLFPHVPFNFSTPLFVFAFVVTAEAMALGRWPKWQAMVTGLILAVLAGLIIGYVFQQLFFVRLPGG</sequence>
<dbReference type="RefSeq" id="WP_282211687.1">
    <property type="nucleotide sequence ID" value="NZ_CP118247.1"/>
</dbReference>
<dbReference type="EMBL" id="CP118247">
    <property type="protein sequence ID" value="WDR06173.1"/>
    <property type="molecule type" value="Genomic_DNA"/>
</dbReference>
<feature type="transmembrane region" description="Helical" evidence="1">
    <location>
        <begin position="142"/>
        <end position="161"/>
    </location>
</feature>
<feature type="transmembrane region" description="Helical" evidence="1">
    <location>
        <begin position="46"/>
        <end position="65"/>
    </location>
</feature>
<evidence type="ECO:0000313" key="4">
    <source>
        <dbReference type="Proteomes" id="UP001222118"/>
    </source>
</evidence>
<evidence type="ECO:0000259" key="2">
    <source>
        <dbReference type="Pfam" id="PF07331"/>
    </source>
</evidence>
<feature type="domain" description="DUF1468" evidence="2">
    <location>
        <begin position="12"/>
        <end position="170"/>
    </location>
</feature>
<evidence type="ECO:0000256" key="1">
    <source>
        <dbReference type="SAM" id="Phobius"/>
    </source>
</evidence>
<gene>
    <name evidence="3" type="ORF">PSQ90_01560</name>
</gene>
<keyword evidence="1" id="KW-0812">Transmembrane</keyword>
<protein>
    <submittedName>
        <fullName evidence="3">Tripartite tricarboxylate transporter TctB family protein</fullName>
    </submittedName>
</protein>
<name>A0ABY7YXQ7_9HYPH</name>
<keyword evidence="4" id="KW-1185">Reference proteome</keyword>
<accession>A0ABY7YXQ7</accession>
<keyword evidence="1" id="KW-0472">Membrane</keyword>
<reference evidence="3 4" key="1">
    <citation type="submission" date="2023-02" db="EMBL/GenBank/DDBJ databases">
        <title>Devosia chondri sp. nov., isolated from the phycosphere of marine algae.</title>
        <authorList>
            <person name="Kim J.M."/>
            <person name="Lee J.K."/>
            <person name="Choi B.J."/>
            <person name="Bayburt H."/>
            <person name="Jeon C.O."/>
        </authorList>
    </citation>
    <scope>NUCLEOTIDE SEQUENCE [LARGE SCALE GENOMIC DNA]</scope>
    <source>
        <strain evidence="3 4">G2-5</strain>
    </source>
</reference>
<proteinExistence type="predicted"/>
<evidence type="ECO:0000313" key="3">
    <source>
        <dbReference type="EMBL" id="WDR06173.1"/>
    </source>
</evidence>
<dbReference type="InterPro" id="IPR009936">
    <property type="entry name" value="DUF1468"/>
</dbReference>
<feature type="transmembrane region" description="Helical" evidence="1">
    <location>
        <begin position="9"/>
        <end position="26"/>
    </location>
</feature>
<organism evidence="3 4">
    <name type="scientific">Devosia rhodophyticola</name>
    <dbReference type="NCBI Taxonomy" id="3026423"/>
    <lineage>
        <taxon>Bacteria</taxon>
        <taxon>Pseudomonadati</taxon>
        <taxon>Pseudomonadota</taxon>
        <taxon>Alphaproteobacteria</taxon>
        <taxon>Hyphomicrobiales</taxon>
        <taxon>Devosiaceae</taxon>
        <taxon>Devosia</taxon>
    </lineage>
</organism>
<dbReference type="Pfam" id="PF07331">
    <property type="entry name" value="TctB"/>
    <property type="match status" value="1"/>
</dbReference>
<dbReference type="Proteomes" id="UP001222118">
    <property type="component" value="Chromosome"/>
</dbReference>
<keyword evidence="1" id="KW-1133">Transmembrane helix</keyword>